<dbReference type="PANTHER" id="PTHR16983">
    <property type="entry name" value="UPAR/LY6 DOMAIN-CONTAINING PROTEIN"/>
    <property type="match status" value="1"/>
</dbReference>
<feature type="compositionally biased region" description="Polar residues" evidence="2">
    <location>
        <begin position="116"/>
        <end position="127"/>
    </location>
</feature>
<feature type="signal peptide" evidence="3">
    <location>
        <begin position="1"/>
        <end position="22"/>
    </location>
</feature>
<evidence type="ECO:0000256" key="3">
    <source>
        <dbReference type="SAM" id="SignalP"/>
    </source>
</evidence>
<proteinExistence type="predicted"/>
<sequence>MKALRAVLLILLLSGQPGSSWAQEAGDVDLELERYSYDDDGDDDDDDDEEEEEEETNMIPGSRDRAPPLQCYFCQVLHSGESCNETQSCSSSKPFCITVISHGKTVCGHQGPKDPSSPNQDPSAFPP</sequence>
<keyword evidence="1 3" id="KW-0732">Signal</keyword>
<name>A6HS11_RAT</name>
<feature type="domain" description="Snake toxin/toxin-like" evidence="4">
    <location>
        <begin position="69"/>
        <end position="103"/>
    </location>
</feature>
<organism evidence="5 6">
    <name type="scientific">Rattus norvegicus</name>
    <name type="common">Rat</name>
    <dbReference type="NCBI Taxonomy" id="10116"/>
    <lineage>
        <taxon>Eukaryota</taxon>
        <taxon>Metazoa</taxon>
        <taxon>Chordata</taxon>
        <taxon>Craniata</taxon>
        <taxon>Vertebrata</taxon>
        <taxon>Euteleostomi</taxon>
        <taxon>Mammalia</taxon>
        <taxon>Eutheria</taxon>
        <taxon>Euarchontoglires</taxon>
        <taxon>Glires</taxon>
        <taxon>Rodentia</taxon>
        <taxon>Myomorpha</taxon>
        <taxon>Muroidea</taxon>
        <taxon>Muridae</taxon>
        <taxon>Murinae</taxon>
        <taxon>Rattus</taxon>
    </lineage>
</organism>
<feature type="region of interest" description="Disordered" evidence="2">
    <location>
        <begin position="105"/>
        <end position="127"/>
    </location>
</feature>
<evidence type="ECO:0000259" key="4">
    <source>
        <dbReference type="Pfam" id="PF00087"/>
    </source>
</evidence>
<dbReference type="InterPro" id="IPR035076">
    <property type="entry name" value="Toxin/TOLIP"/>
</dbReference>
<dbReference type="Pfam" id="PF00087">
    <property type="entry name" value="Toxin_TOLIP"/>
    <property type="match status" value="1"/>
</dbReference>
<evidence type="ECO:0000256" key="2">
    <source>
        <dbReference type="SAM" id="MobiDB-lite"/>
    </source>
</evidence>
<evidence type="ECO:0000256" key="1">
    <source>
        <dbReference type="ARBA" id="ARBA00022729"/>
    </source>
</evidence>
<evidence type="ECO:0000313" key="5">
    <source>
        <dbReference type="EMBL" id="EDM16061.1"/>
    </source>
</evidence>
<evidence type="ECO:0000313" key="7">
    <source>
        <dbReference type="RGD" id="1564237"/>
    </source>
</evidence>
<reference evidence="5 6" key="1">
    <citation type="submission" date="2005-09" db="EMBL/GenBank/DDBJ databases">
        <authorList>
            <person name="Mural R.J."/>
            <person name="Li P.W."/>
            <person name="Adams M.D."/>
            <person name="Amanatides P.G."/>
            <person name="Baden-Tillson H."/>
            <person name="Barnstead M."/>
            <person name="Chin S.H."/>
            <person name="Dew I."/>
            <person name="Evans C.A."/>
            <person name="Ferriera S."/>
            <person name="Flanigan M."/>
            <person name="Fosler C."/>
            <person name="Glodek A."/>
            <person name="Gu Z."/>
            <person name="Holt R.A."/>
            <person name="Jennings D."/>
            <person name="Kraft C.L."/>
            <person name="Lu F."/>
            <person name="Nguyen T."/>
            <person name="Nusskern D.R."/>
            <person name="Pfannkoch C.M."/>
            <person name="Sitter C."/>
            <person name="Sutton G.G."/>
            <person name="Venter J.C."/>
            <person name="Wang Z."/>
            <person name="Woodage T."/>
            <person name="Zheng X.H."/>
            <person name="Zhong F."/>
        </authorList>
    </citation>
    <scope>NUCLEOTIDE SEQUENCE [LARGE SCALE GENOMIC DNA]</scope>
    <source>
        <strain>BN</strain>
        <strain evidence="6">Sprague-Dawley</strain>
    </source>
</reference>
<dbReference type="SUPFAM" id="SSF57302">
    <property type="entry name" value="Snake toxin-like"/>
    <property type="match status" value="1"/>
</dbReference>
<protein>
    <submittedName>
        <fullName evidence="5">Similar to high density lipoprotein-binding protein (Predicted), isoform CRA_b</fullName>
    </submittedName>
</protein>
<dbReference type="InterPro" id="IPR045860">
    <property type="entry name" value="Snake_toxin-like_sf"/>
</dbReference>
<gene>
    <name evidence="7" type="primary">Gpihbp1</name>
    <name evidence="5" type="synonym">RGD1564237_predicted</name>
    <name evidence="5" type="ORF">rCG_59564</name>
</gene>
<accession>A6HS11</accession>
<feature type="compositionally biased region" description="Acidic residues" evidence="2">
    <location>
        <begin position="38"/>
        <end position="56"/>
    </location>
</feature>
<dbReference type="RGD" id="1564237">
    <property type="gene designation" value="Gpihbp1"/>
</dbReference>
<keyword evidence="5" id="KW-0449">Lipoprotein</keyword>
<evidence type="ECO:0000313" key="6">
    <source>
        <dbReference type="Proteomes" id="UP000234681"/>
    </source>
</evidence>
<dbReference type="EMBL" id="CH473950">
    <property type="protein sequence ID" value="EDM16061.1"/>
    <property type="molecule type" value="Genomic_DNA"/>
</dbReference>
<dbReference type="AGR" id="RGD:1564237"/>
<dbReference type="InterPro" id="IPR051110">
    <property type="entry name" value="Ly-6/neurotoxin-like_GPI-ap"/>
</dbReference>
<feature type="chain" id="PRO_5039894571" evidence="3">
    <location>
        <begin position="23"/>
        <end position="127"/>
    </location>
</feature>
<feature type="region of interest" description="Disordered" evidence="2">
    <location>
        <begin position="34"/>
        <end position="67"/>
    </location>
</feature>
<dbReference type="AlphaFoldDB" id="A6HS11"/>
<dbReference type="Proteomes" id="UP000234681">
    <property type="component" value="Chromosome 7"/>
</dbReference>
<dbReference type="PANTHER" id="PTHR16983:SF12">
    <property type="entry name" value="GLYCOSYLPHOSPHATIDYLINOSITOL-ANCHORED HIGH DENSITY LIPOPROTEIN-BINDING PROTEIN 1"/>
    <property type="match status" value="1"/>
</dbReference>